<evidence type="ECO:0000256" key="3">
    <source>
        <dbReference type="ARBA" id="ARBA00023295"/>
    </source>
</evidence>
<dbReference type="PANTHER" id="PTHR12304">
    <property type="entry name" value="INOSINE-URIDINE PREFERRING NUCLEOSIDE HYDROLASE"/>
    <property type="match status" value="1"/>
</dbReference>
<feature type="domain" description="Inosine/uridine-preferring nucleoside hydrolase" evidence="4">
    <location>
        <begin position="7"/>
        <end position="307"/>
    </location>
</feature>
<proteinExistence type="inferred from homology"/>
<dbReference type="InterPro" id="IPR001910">
    <property type="entry name" value="Inosine/uridine_hydrolase_dom"/>
</dbReference>
<evidence type="ECO:0000259" key="4">
    <source>
        <dbReference type="Pfam" id="PF01156"/>
    </source>
</evidence>
<dbReference type="PANTHER" id="PTHR12304:SF59">
    <property type="entry name" value="INOSINE-URIDINE PREFERRING NUCLEOSIDE HYDROLASE FAMILY PROTEIN"/>
    <property type="match status" value="1"/>
</dbReference>
<evidence type="ECO:0000256" key="2">
    <source>
        <dbReference type="ARBA" id="ARBA00022801"/>
    </source>
</evidence>
<dbReference type="AlphaFoldDB" id="A0A7S4LM96"/>
<protein>
    <recommendedName>
        <fullName evidence="4">Inosine/uridine-preferring nucleoside hydrolase domain-containing protein</fullName>
    </recommendedName>
</protein>
<evidence type="ECO:0000313" key="5">
    <source>
        <dbReference type="EMBL" id="CAE0838607.1"/>
    </source>
</evidence>
<name>A0A7S4LM96_9EUGL</name>
<sequence length="329" mass="35732">MSKPTDLWLDCDPGHDDVMAILLATFSPCINLLGISTVHGNQTVDKTTHNAARFLTACGVAHIKVVKGCASPLMRDARHDPEIHGECGLGGSQDLDTVQVDSSIIAPNYVKALHRMASTILNNLEPVTLVATGTLTNVALLLVAYPEIKQHLQQISIMGGAVGVGNRSPVAEWNILCDPEAAKIVFDSGVKVVMVPLEVTHTALVTPSVTARITALNTPFARMILDLLRFFEGTYQKVFGFDYAPLHDPCAVAYVIAPEIFETKLMRVDVECSGLCVGQTVCDIWHYSTLPKNVHVALKMNVPKFWDLFLDAVVEANRHSALSAPKSRL</sequence>
<dbReference type="GO" id="GO:0005829">
    <property type="term" value="C:cytosol"/>
    <property type="evidence" value="ECO:0007669"/>
    <property type="project" value="TreeGrafter"/>
</dbReference>
<evidence type="ECO:0000256" key="1">
    <source>
        <dbReference type="ARBA" id="ARBA00009176"/>
    </source>
</evidence>
<accession>A0A7S4LM96</accession>
<dbReference type="GO" id="GO:0006152">
    <property type="term" value="P:purine nucleoside catabolic process"/>
    <property type="evidence" value="ECO:0007669"/>
    <property type="project" value="TreeGrafter"/>
</dbReference>
<reference evidence="5" key="1">
    <citation type="submission" date="2021-01" db="EMBL/GenBank/DDBJ databases">
        <authorList>
            <person name="Corre E."/>
            <person name="Pelletier E."/>
            <person name="Niang G."/>
            <person name="Scheremetjew M."/>
            <person name="Finn R."/>
            <person name="Kale V."/>
            <person name="Holt S."/>
            <person name="Cochrane G."/>
            <person name="Meng A."/>
            <person name="Brown T."/>
            <person name="Cohen L."/>
        </authorList>
    </citation>
    <scope>NUCLEOTIDE SEQUENCE</scope>
    <source>
        <strain evidence="5">CCMP1594</strain>
    </source>
</reference>
<comment type="similarity">
    <text evidence="1">Belongs to the IUNH family.</text>
</comment>
<organism evidence="5">
    <name type="scientific">Eutreptiella gymnastica</name>
    <dbReference type="NCBI Taxonomy" id="73025"/>
    <lineage>
        <taxon>Eukaryota</taxon>
        <taxon>Discoba</taxon>
        <taxon>Euglenozoa</taxon>
        <taxon>Euglenida</taxon>
        <taxon>Spirocuta</taxon>
        <taxon>Euglenophyceae</taxon>
        <taxon>Eutreptiales</taxon>
        <taxon>Eutreptiaceae</taxon>
        <taxon>Eutreptiella</taxon>
    </lineage>
</organism>
<dbReference type="Gene3D" id="3.90.245.10">
    <property type="entry name" value="Ribonucleoside hydrolase-like"/>
    <property type="match status" value="1"/>
</dbReference>
<keyword evidence="3" id="KW-0326">Glycosidase</keyword>
<dbReference type="CDD" id="cd02651">
    <property type="entry name" value="nuc_hydro_IU_UC_XIUA"/>
    <property type="match status" value="1"/>
</dbReference>
<dbReference type="InterPro" id="IPR023186">
    <property type="entry name" value="IUNH"/>
</dbReference>
<gene>
    <name evidence="5" type="ORF">EGYM00163_LOCUS49979</name>
</gene>
<dbReference type="InterPro" id="IPR036452">
    <property type="entry name" value="Ribo_hydro-like"/>
</dbReference>
<keyword evidence="2" id="KW-0378">Hydrolase</keyword>
<dbReference type="Pfam" id="PF01156">
    <property type="entry name" value="IU_nuc_hydro"/>
    <property type="match status" value="1"/>
</dbReference>
<dbReference type="SUPFAM" id="SSF53590">
    <property type="entry name" value="Nucleoside hydrolase"/>
    <property type="match status" value="1"/>
</dbReference>
<dbReference type="GO" id="GO:0008477">
    <property type="term" value="F:purine nucleosidase activity"/>
    <property type="evidence" value="ECO:0007669"/>
    <property type="project" value="TreeGrafter"/>
</dbReference>
<dbReference type="EMBL" id="HBJA01145516">
    <property type="protein sequence ID" value="CAE0838607.1"/>
    <property type="molecule type" value="Transcribed_RNA"/>
</dbReference>